<dbReference type="Proteomes" id="UP000186040">
    <property type="component" value="Unassembled WGS sequence"/>
</dbReference>
<proteinExistence type="predicted"/>
<keyword evidence="1" id="KW-0472">Membrane</keyword>
<feature type="transmembrane region" description="Helical" evidence="1">
    <location>
        <begin position="21"/>
        <end position="42"/>
    </location>
</feature>
<sequence length="93" mass="10356">MGERAVQDEQRERLSALNRMTRRNVLVGAAFLGFAIVMGIVLGDGWTAYLFGGVLLLGQAVVIFVAHRRYILREPFPRLPPGLRADAPEPPQR</sequence>
<feature type="transmembrane region" description="Helical" evidence="1">
    <location>
        <begin position="48"/>
        <end position="66"/>
    </location>
</feature>
<dbReference type="EMBL" id="MKQR01000011">
    <property type="protein sequence ID" value="OLR93166.1"/>
    <property type="molecule type" value="Genomic_DNA"/>
</dbReference>
<keyword evidence="3" id="KW-1185">Reference proteome</keyword>
<keyword evidence="1" id="KW-1133">Transmembrane helix</keyword>
<dbReference type="RefSeq" id="WP_075974868.1">
    <property type="nucleotide sequence ID" value="NZ_MKQR01000011.1"/>
</dbReference>
<name>A0A1Q9LMA1_9PSEU</name>
<keyword evidence="1" id="KW-0812">Transmembrane</keyword>
<evidence type="ECO:0000313" key="3">
    <source>
        <dbReference type="Proteomes" id="UP000186040"/>
    </source>
</evidence>
<comment type="caution">
    <text evidence="2">The sequence shown here is derived from an EMBL/GenBank/DDBJ whole genome shotgun (WGS) entry which is preliminary data.</text>
</comment>
<organism evidence="2 3">
    <name type="scientific">Actinokineospora bangkokensis</name>
    <dbReference type="NCBI Taxonomy" id="1193682"/>
    <lineage>
        <taxon>Bacteria</taxon>
        <taxon>Bacillati</taxon>
        <taxon>Actinomycetota</taxon>
        <taxon>Actinomycetes</taxon>
        <taxon>Pseudonocardiales</taxon>
        <taxon>Pseudonocardiaceae</taxon>
        <taxon>Actinokineospora</taxon>
    </lineage>
</organism>
<reference evidence="2 3" key="1">
    <citation type="submission" date="2016-10" db="EMBL/GenBank/DDBJ databases">
        <title>The Draft Genome Sequence of Actinokineospora bangkokensis 44EHWT reveals the biosynthetic pathway of antifungal compounds Thailandins with unusual extender unit butylmalonyl-CoA.</title>
        <authorList>
            <person name="Greule A."/>
            <person name="Intra B."/>
            <person name="Flemming S."/>
            <person name="Rommel M.G."/>
            <person name="Panbangred W."/>
            <person name="Bechthold A."/>
        </authorList>
    </citation>
    <scope>NUCLEOTIDE SEQUENCE [LARGE SCALE GENOMIC DNA]</scope>
    <source>
        <strain evidence="2 3">44EHW</strain>
    </source>
</reference>
<dbReference type="AlphaFoldDB" id="A0A1Q9LMA1"/>
<evidence type="ECO:0000313" key="2">
    <source>
        <dbReference type="EMBL" id="OLR93166.1"/>
    </source>
</evidence>
<evidence type="ECO:0000256" key="1">
    <source>
        <dbReference type="SAM" id="Phobius"/>
    </source>
</evidence>
<gene>
    <name evidence="2" type="ORF">BJP25_16840</name>
</gene>
<dbReference type="OrthoDB" id="3694609at2"/>
<accession>A0A1Q9LMA1</accession>
<protein>
    <submittedName>
        <fullName evidence="2">Uncharacterized protein</fullName>
    </submittedName>
</protein>